<protein>
    <submittedName>
        <fullName evidence="1">Uncharacterized protein</fullName>
    </submittedName>
</protein>
<organism evidence="1 2">
    <name type="scientific">Candidatus Falkowbacteria bacterium RIFOXYD2_FULL_34_120</name>
    <dbReference type="NCBI Taxonomy" id="1798007"/>
    <lineage>
        <taxon>Bacteria</taxon>
        <taxon>Candidatus Falkowiibacteriota</taxon>
    </lineage>
</organism>
<accession>A0A1F5TN34</accession>
<evidence type="ECO:0000313" key="2">
    <source>
        <dbReference type="Proteomes" id="UP000177579"/>
    </source>
</evidence>
<evidence type="ECO:0000313" key="1">
    <source>
        <dbReference type="EMBL" id="OGF40308.1"/>
    </source>
</evidence>
<dbReference type="Proteomes" id="UP000177579">
    <property type="component" value="Unassembled WGS sequence"/>
</dbReference>
<dbReference type="AlphaFoldDB" id="A0A1F5TN34"/>
<name>A0A1F5TN34_9BACT</name>
<gene>
    <name evidence="1" type="ORF">A2531_00455</name>
</gene>
<sequence>MKLYTKHELDAMNVTTLKEIAAQINLDGRSKITKATRDYYTEKMVAVFDGMRAEELRVVEKLEGKEWEALRDRVQEALKNGEKMPEVSLANEFPTYKRSLIIAAVKSARNFCNAHGTASQIFIVENYGEEADLKAVAGDMSNALGINWKTCMAAIKVRLGEIGSEIFAGYEKMAKEGVTSRDLDLKPHEVAKRIADAYLAPGRFRMLVKAVADRMDKMREAKTTMTTMAAKTPEQIRQENDEALKAAKLRENAKKSRVAEIFRRKAVNFTFVGFDKVMRAIPVDRDEAGMLAADARRSGRSHMFVLIDGDVKKIYQQKGKLVVEDISYELVEAKTETKTDARIITADESTDSKVETKTDAPESFQKAWFVFDGGKEAVLLPLYAHGVDVSRVADNLFAVKRGSDYEVHENGKSVSARVARRKEVLAAKQA</sequence>
<proteinExistence type="predicted"/>
<comment type="caution">
    <text evidence="1">The sequence shown here is derived from an EMBL/GenBank/DDBJ whole genome shotgun (WGS) entry which is preliminary data.</text>
</comment>
<dbReference type="EMBL" id="MFGO01000031">
    <property type="protein sequence ID" value="OGF40308.1"/>
    <property type="molecule type" value="Genomic_DNA"/>
</dbReference>
<reference evidence="1 2" key="1">
    <citation type="journal article" date="2016" name="Nat. Commun.">
        <title>Thousands of microbial genomes shed light on interconnected biogeochemical processes in an aquifer system.</title>
        <authorList>
            <person name="Anantharaman K."/>
            <person name="Brown C.T."/>
            <person name="Hug L.A."/>
            <person name="Sharon I."/>
            <person name="Castelle C.J."/>
            <person name="Probst A.J."/>
            <person name="Thomas B.C."/>
            <person name="Singh A."/>
            <person name="Wilkins M.J."/>
            <person name="Karaoz U."/>
            <person name="Brodie E.L."/>
            <person name="Williams K.H."/>
            <person name="Hubbard S.S."/>
            <person name="Banfield J.F."/>
        </authorList>
    </citation>
    <scope>NUCLEOTIDE SEQUENCE [LARGE SCALE GENOMIC DNA]</scope>
</reference>